<name>G8R6W2_OWEHD</name>
<dbReference type="Gene3D" id="3.90.1570.30">
    <property type="match status" value="1"/>
</dbReference>
<dbReference type="HOGENOM" id="CLU_115841_1_0_10"/>
<proteinExistence type="predicted"/>
<dbReference type="OrthoDB" id="9790377at2"/>
<evidence type="ECO:0000259" key="1">
    <source>
        <dbReference type="Pfam" id="PF13588"/>
    </source>
</evidence>
<evidence type="ECO:0000313" key="2">
    <source>
        <dbReference type="EMBL" id="AEV32297.1"/>
    </source>
</evidence>
<reference evidence="2 3" key="1">
    <citation type="journal article" date="2012" name="Stand. Genomic Sci.">
        <title>Genome sequence of the orange-pigmented seawater bacterium Owenweeksia hongkongensis type strain (UST20020801(T)).</title>
        <authorList>
            <person name="Riedel T."/>
            <person name="Held B."/>
            <person name="Nolan M."/>
            <person name="Lucas S."/>
            <person name="Lapidus A."/>
            <person name="Tice H."/>
            <person name="Del Rio T.G."/>
            <person name="Cheng J.F."/>
            <person name="Han C."/>
            <person name="Tapia R."/>
            <person name="Goodwin L.A."/>
            <person name="Pitluck S."/>
            <person name="Liolios K."/>
            <person name="Mavromatis K."/>
            <person name="Pagani I."/>
            <person name="Ivanova N."/>
            <person name="Mikhailova N."/>
            <person name="Pati A."/>
            <person name="Chen A."/>
            <person name="Palaniappan K."/>
            <person name="Rohde M."/>
            <person name="Tindall B.J."/>
            <person name="Detter J.C."/>
            <person name="Goker M."/>
            <person name="Woyke T."/>
            <person name="Bristow J."/>
            <person name="Eisen J.A."/>
            <person name="Markowitz V."/>
            <person name="Hugenholtz P."/>
            <person name="Klenk H.P."/>
            <person name="Kyrpides N.C."/>
        </authorList>
    </citation>
    <scope>NUCLEOTIDE SEQUENCE</scope>
    <source>
        <strain evidence="3">DSM 17368 / JCM 12287 / NRRL B-23963</strain>
    </source>
</reference>
<dbReference type="KEGG" id="oho:Oweho_1297"/>
<dbReference type="STRING" id="926562.Oweho_1297"/>
<dbReference type="Pfam" id="PF13588">
    <property type="entry name" value="HSDR_N_2"/>
    <property type="match status" value="1"/>
</dbReference>
<feature type="domain" description="Type I restriction enzyme R protein N-terminal" evidence="1">
    <location>
        <begin position="39"/>
        <end position="147"/>
    </location>
</feature>
<dbReference type="PATRIC" id="fig|926562.3.peg.1307"/>
<gene>
    <name evidence="2" type="ordered locus">Oweho_1297</name>
</gene>
<keyword evidence="3" id="KW-1185">Reference proteome</keyword>
<evidence type="ECO:0000313" key="3">
    <source>
        <dbReference type="Proteomes" id="UP000005631"/>
    </source>
</evidence>
<dbReference type="RefSeq" id="WP_014201653.1">
    <property type="nucleotide sequence ID" value="NC_016599.1"/>
</dbReference>
<organism evidence="2 3">
    <name type="scientific">Owenweeksia hongkongensis (strain DSM 17368 / CIP 108786 / JCM 12287 / NRRL B-23963 / UST20020801)</name>
    <dbReference type="NCBI Taxonomy" id="926562"/>
    <lineage>
        <taxon>Bacteria</taxon>
        <taxon>Pseudomonadati</taxon>
        <taxon>Bacteroidota</taxon>
        <taxon>Flavobacteriia</taxon>
        <taxon>Flavobacteriales</taxon>
        <taxon>Owenweeksiaceae</taxon>
        <taxon>Owenweeksia</taxon>
    </lineage>
</organism>
<dbReference type="eggNOG" id="COG4096">
    <property type="taxonomic scope" value="Bacteria"/>
</dbReference>
<dbReference type="InterPro" id="IPR029464">
    <property type="entry name" value="HSDR_N"/>
</dbReference>
<accession>G8R6W2</accession>
<dbReference type="Proteomes" id="UP000005631">
    <property type="component" value="Chromosome"/>
</dbReference>
<sequence>MFKNLVPLNLPEAQLKLAKKADKLMVWDDIRKKYLHLNPEEWVRQHFVHLLISSHGFPKSSIALEGGFHLNQKLQRTDILIYKNSQPILLVECKAPQVPISQTTFDQAARYNLHYKTPYILITNGLTHFSAKVDYEIGEYTFLKDIPTFDEL</sequence>
<protein>
    <recommendedName>
        <fullName evidence="1">Type I restriction enzyme R protein N-terminal domain-containing protein</fullName>
    </recommendedName>
</protein>
<dbReference type="AlphaFoldDB" id="G8R6W2"/>
<dbReference type="EMBL" id="CP003156">
    <property type="protein sequence ID" value="AEV32297.1"/>
    <property type="molecule type" value="Genomic_DNA"/>
</dbReference>